<feature type="compositionally biased region" description="Polar residues" evidence="3">
    <location>
        <begin position="44"/>
        <end position="55"/>
    </location>
</feature>
<sequence>MKNRFAFGFPKGKRDGQEQGPNDPAIQVYSDLPPTTPPVDTQIRLASSSPSQSGTDDLIRHTTVQVERRAGEWVPYTGKDRLIIAIDIGTTFSGASFCILQNNKKPEIHDVTGYQGQSTGHSKVPSVIIYDHTLRPKMYGDPAAEHELDEGELKAQCWKLHLKPHHMQLVASEHNVLEPLPAGLTVDQIFQDFLLYMIKSTAAFIKTRQADGDRLLNELADSAEYVLTVPNGWETEQQERMRKCCVNAGLVGPQRSSTIHFLTEGEASINYCASKLSTVDWLNESGKEVLVVDAGGGTVDITTYSVEQTSPKLMVRETSASECLLVGSATIDRQAHAMLQERLRGSVWDTPADLAALQREFSKKIKEKFASAGMGHTLKYGGGYTSQEHGIIQSKIKLSGNDIASLFEYSINNTVSAIRKRVKASRASGHPVIAMVGGFSESPYYRNEVQLRLGDTIKMCKPDGATNKAVAHGAVAWFLDGCVSAHVARFDYGVRCSVKYDASKPQHQASDPSRRVMSSTGELMLTQAFGTILKRGQESSVHERHVEEYRMTWRTDEQLVKDVVVFAYRGTDAEAPEFLSDGPFDQLVTFQVDLEAYRHKFPVQTGPNGTQIIQLPLKLAMKLNGAEVDASASFTVQGQSFTQQAAKIIDSVGA</sequence>
<dbReference type="Proteomes" id="UP001176521">
    <property type="component" value="Unassembled WGS sequence"/>
</dbReference>
<keyword evidence="2" id="KW-0067">ATP-binding</keyword>
<protein>
    <submittedName>
        <fullName evidence="4">Uncharacterized protein</fullName>
    </submittedName>
</protein>
<dbReference type="InterPro" id="IPR013126">
    <property type="entry name" value="Hsp_70_fam"/>
</dbReference>
<dbReference type="SUPFAM" id="SSF53067">
    <property type="entry name" value="Actin-like ATPase domain"/>
    <property type="match status" value="2"/>
</dbReference>
<evidence type="ECO:0000256" key="2">
    <source>
        <dbReference type="ARBA" id="ARBA00022840"/>
    </source>
</evidence>
<dbReference type="PANTHER" id="PTHR14187:SF5">
    <property type="entry name" value="HEAT SHOCK 70 KDA PROTEIN 12A"/>
    <property type="match status" value="1"/>
</dbReference>
<organism evidence="4 5">
    <name type="scientific">Tilletia horrida</name>
    <dbReference type="NCBI Taxonomy" id="155126"/>
    <lineage>
        <taxon>Eukaryota</taxon>
        <taxon>Fungi</taxon>
        <taxon>Dikarya</taxon>
        <taxon>Basidiomycota</taxon>
        <taxon>Ustilaginomycotina</taxon>
        <taxon>Exobasidiomycetes</taxon>
        <taxon>Tilletiales</taxon>
        <taxon>Tilletiaceae</taxon>
        <taxon>Tilletia</taxon>
    </lineage>
</organism>
<evidence type="ECO:0000313" key="5">
    <source>
        <dbReference type="Proteomes" id="UP001176521"/>
    </source>
</evidence>
<dbReference type="PANTHER" id="PTHR14187">
    <property type="entry name" value="ALPHA KINASE/ELONGATION FACTOR 2 KINASE"/>
    <property type="match status" value="1"/>
</dbReference>
<reference evidence="4" key="1">
    <citation type="journal article" date="2023" name="PhytoFront">
        <title>Draft Genome Resources of Seven Strains of Tilletia horrida, Causal Agent of Kernel Smut of Rice.</title>
        <authorList>
            <person name="Khanal S."/>
            <person name="Antony Babu S."/>
            <person name="Zhou X.G."/>
        </authorList>
    </citation>
    <scope>NUCLEOTIDE SEQUENCE</scope>
    <source>
        <strain evidence="4">TX3</strain>
    </source>
</reference>
<dbReference type="CDD" id="cd10170">
    <property type="entry name" value="ASKHA_NBD_HSP70"/>
    <property type="match status" value="1"/>
</dbReference>
<gene>
    <name evidence="4" type="ORF">OC842_004420</name>
</gene>
<evidence type="ECO:0000313" key="4">
    <source>
        <dbReference type="EMBL" id="KAK0528882.1"/>
    </source>
</evidence>
<keyword evidence="5" id="KW-1185">Reference proteome</keyword>
<dbReference type="InterPro" id="IPR043129">
    <property type="entry name" value="ATPase_NBD"/>
</dbReference>
<dbReference type="GO" id="GO:0140662">
    <property type="term" value="F:ATP-dependent protein folding chaperone"/>
    <property type="evidence" value="ECO:0007669"/>
    <property type="project" value="InterPro"/>
</dbReference>
<dbReference type="AlphaFoldDB" id="A0AAN6G9N3"/>
<dbReference type="Pfam" id="PF00012">
    <property type="entry name" value="HSP70"/>
    <property type="match status" value="1"/>
</dbReference>
<feature type="region of interest" description="Disordered" evidence="3">
    <location>
        <begin position="1"/>
        <end position="56"/>
    </location>
</feature>
<name>A0AAN6G9N3_9BASI</name>
<proteinExistence type="predicted"/>
<dbReference type="Gene3D" id="3.30.420.40">
    <property type="match status" value="2"/>
</dbReference>
<dbReference type="GO" id="GO:0005524">
    <property type="term" value="F:ATP binding"/>
    <property type="evidence" value="ECO:0007669"/>
    <property type="project" value="UniProtKB-KW"/>
</dbReference>
<dbReference type="EMBL" id="JAPDMQ010000260">
    <property type="protein sequence ID" value="KAK0528882.1"/>
    <property type="molecule type" value="Genomic_DNA"/>
</dbReference>
<comment type="caution">
    <text evidence="4">The sequence shown here is derived from an EMBL/GenBank/DDBJ whole genome shotgun (WGS) entry which is preliminary data.</text>
</comment>
<evidence type="ECO:0000256" key="3">
    <source>
        <dbReference type="SAM" id="MobiDB-lite"/>
    </source>
</evidence>
<accession>A0AAN6G9N3</accession>
<keyword evidence="1" id="KW-0547">Nucleotide-binding</keyword>
<dbReference type="Gene3D" id="3.90.640.10">
    <property type="entry name" value="Actin, Chain A, domain 4"/>
    <property type="match status" value="1"/>
</dbReference>
<evidence type="ECO:0000256" key="1">
    <source>
        <dbReference type="ARBA" id="ARBA00022741"/>
    </source>
</evidence>